<dbReference type="GO" id="GO:0016887">
    <property type="term" value="F:ATP hydrolysis activity"/>
    <property type="evidence" value="ECO:0007669"/>
    <property type="project" value="InterPro"/>
</dbReference>
<evidence type="ECO:0000256" key="1">
    <source>
        <dbReference type="ARBA" id="ARBA00004651"/>
    </source>
</evidence>
<dbReference type="InterPro" id="IPR017871">
    <property type="entry name" value="ABC_transporter-like_CS"/>
</dbReference>
<feature type="domain" description="ABC transporter" evidence="8">
    <location>
        <begin position="324"/>
        <end position="536"/>
    </location>
</feature>
<proteinExistence type="predicted"/>
<evidence type="ECO:0000256" key="5">
    <source>
        <dbReference type="ARBA" id="ARBA00022989"/>
    </source>
</evidence>
<keyword evidence="6 7" id="KW-0472">Membrane</keyword>
<dbReference type="SUPFAM" id="SSF52540">
    <property type="entry name" value="P-loop containing nucleoside triphosphate hydrolases"/>
    <property type="match status" value="1"/>
</dbReference>
<accession>A0A564SPR7</accession>
<evidence type="ECO:0000256" key="2">
    <source>
        <dbReference type="ARBA" id="ARBA00022692"/>
    </source>
</evidence>
<dbReference type="Pfam" id="PF00005">
    <property type="entry name" value="ABC_tran"/>
    <property type="match status" value="1"/>
</dbReference>
<dbReference type="PROSITE" id="PS00211">
    <property type="entry name" value="ABC_TRANSPORTER_1"/>
    <property type="match status" value="1"/>
</dbReference>
<name>A0A564SPR7_9FIRM</name>
<evidence type="ECO:0000256" key="4">
    <source>
        <dbReference type="ARBA" id="ARBA00022840"/>
    </source>
</evidence>
<dbReference type="CDD" id="cd07346">
    <property type="entry name" value="ABC_6TM_exporters"/>
    <property type="match status" value="1"/>
</dbReference>
<evidence type="ECO:0000259" key="9">
    <source>
        <dbReference type="PROSITE" id="PS50929"/>
    </source>
</evidence>
<evidence type="ECO:0000256" key="3">
    <source>
        <dbReference type="ARBA" id="ARBA00022741"/>
    </source>
</evidence>
<dbReference type="Proteomes" id="UP000406184">
    <property type="component" value="Unassembled WGS sequence"/>
</dbReference>
<evidence type="ECO:0000313" key="10">
    <source>
        <dbReference type="EMBL" id="VUW96420.1"/>
    </source>
</evidence>
<dbReference type="InterPro" id="IPR011527">
    <property type="entry name" value="ABC1_TM_dom"/>
</dbReference>
<dbReference type="PROSITE" id="PS50893">
    <property type="entry name" value="ABC_TRANSPORTER_2"/>
    <property type="match status" value="1"/>
</dbReference>
<feature type="transmembrane region" description="Helical" evidence="7">
    <location>
        <begin position="256"/>
        <end position="279"/>
    </location>
</feature>
<dbReference type="RefSeq" id="WP_158398082.1">
    <property type="nucleotide sequence ID" value="NZ_CABHMY010000066.1"/>
</dbReference>
<feature type="transmembrane region" description="Helical" evidence="7">
    <location>
        <begin position="12"/>
        <end position="33"/>
    </location>
</feature>
<organism evidence="10 11">
    <name type="scientific">Faecalibacterium prausnitzii</name>
    <dbReference type="NCBI Taxonomy" id="853"/>
    <lineage>
        <taxon>Bacteria</taxon>
        <taxon>Bacillati</taxon>
        <taxon>Bacillota</taxon>
        <taxon>Clostridia</taxon>
        <taxon>Eubacteriales</taxon>
        <taxon>Oscillospiraceae</taxon>
        <taxon>Faecalibacterium</taxon>
    </lineage>
</organism>
<evidence type="ECO:0000256" key="6">
    <source>
        <dbReference type="ARBA" id="ARBA00023136"/>
    </source>
</evidence>
<dbReference type="InterPro" id="IPR003593">
    <property type="entry name" value="AAA+_ATPase"/>
</dbReference>
<dbReference type="CDD" id="cd03228">
    <property type="entry name" value="ABCC_MRP_Like"/>
    <property type="match status" value="1"/>
</dbReference>
<dbReference type="AlphaFoldDB" id="A0A564SPR7"/>
<sequence length="536" mass="59958">MLYYIKKTWKNSFLTILCQVISYSIEVFAALASMKMLDGLLAQDMQLFLFGLVAHLGVWAISFLASHMETVFHYRAQRQINELERKDMVEMLLKKSYSEYHVEESGSYLSGFTNDIAQMEQLGWEPLFGMFGVLAQIVSSLIALFYLHWSLLVVSIIFGILMVLLPRIFNQKLENAGNICSRLQAQAVSQFKELLAGYDVLRSFGKKDRMVRGTETANEQMETPRYHLKVLKSAIGNGMGFLSVVFQVSVRLLAGILILMGILNLSVMVSVSTICSNVYNGLKQLVNLQLSLTSGKPYFEKLSNHRDTASHDNKKSLPAFSRSISVENLSFNYGKKTVLNHASFSFEKGKKYALTGPSGCGKSTLLKILLGWLPDYTGCVCFDDIDIHTVATEQLQQQMSYIEQNVFLFNASIRENILLGEDFTEEQLRNAIHDSALENDLMSMPNGLDTLVGEGGCNISGGQKQRVAIARALIHNRSILLVDEGTSALDAQNADRVEKSLLANPNLTLILISHHLTPERKKQFDKVYELSTALNA</sequence>
<dbReference type="InterPro" id="IPR036640">
    <property type="entry name" value="ABC1_TM_sf"/>
</dbReference>
<evidence type="ECO:0000259" key="8">
    <source>
        <dbReference type="PROSITE" id="PS50893"/>
    </source>
</evidence>
<dbReference type="SUPFAM" id="SSF90123">
    <property type="entry name" value="ABC transporter transmembrane region"/>
    <property type="match status" value="1"/>
</dbReference>
<dbReference type="PANTHER" id="PTHR24221">
    <property type="entry name" value="ATP-BINDING CASSETTE SUB-FAMILY B"/>
    <property type="match status" value="1"/>
</dbReference>
<keyword evidence="5 7" id="KW-1133">Transmembrane helix</keyword>
<dbReference type="InterPro" id="IPR003439">
    <property type="entry name" value="ABC_transporter-like_ATP-bd"/>
</dbReference>
<evidence type="ECO:0000256" key="7">
    <source>
        <dbReference type="SAM" id="Phobius"/>
    </source>
</evidence>
<keyword evidence="2 7" id="KW-0812">Transmembrane</keyword>
<dbReference type="Pfam" id="PF00664">
    <property type="entry name" value="ABC_membrane"/>
    <property type="match status" value="1"/>
</dbReference>
<dbReference type="EMBL" id="CABHMY010000066">
    <property type="protein sequence ID" value="VUW96420.1"/>
    <property type="molecule type" value="Genomic_DNA"/>
</dbReference>
<dbReference type="Gene3D" id="3.40.50.300">
    <property type="entry name" value="P-loop containing nucleotide triphosphate hydrolases"/>
    <property type="match status" value="1"/>
</dbReference>
<keyword evidence="4 10" id="KW-0067">ATP-binding</keyword>
<feature type="domain" description="ABC transmembrane type-1" evidence="9">
    <location>
        <begin position="13"/>
        <end position="294"/>
    </location>
</feature>
<keyword evidence="11" id="KW-1185">Reference proteome</keyword>
<gene>
    <name evidence="10" type="primary">yheI_2</name>
    <name evidence="10" type="ORF">FPPS064S07_02298</name>
</gene>
<evidence type="ECO:0000313" key="11">
    <source>
        <dbReference type="Proteomes" id="UP000406184"/>
    </source>
</evidence>
<keyword evidence="10" id="KW-0378">Hydrolase</keyword>
<feature type="transmembrane region" description="Helical" evidence="7">
    <location>
        <begin position="127"/>
        <end position="146"/>
    </location>
</feature>
<dbReference type="Gene3D" id="1.20.1560.10">
    <property type="entry name" value="ABC transporter type 1, transmembrane domain"/>
    <property type="match status" value="1"/>
</dbReference>
<dbReference type="GO" id="GO:0034040">
    <property type="term" value="F:ATPase-coupled lipid transmembrane transporter activity"/>
    <property type="evidence" value="ECO:0007669"/>
    <property type="project" value="TreeGrafter"/>
</dbReference>
<dbReference type="SMART" id="SM00382">
    <property type="entry name" value="AAA"/>
    <property type="match status" value="1"/>
</dbReference>
<dbReference type="PROSITE" id="PS50929">
    <property type="entry name" value="ABC_TM1F"/>
    <property type="match status" value="1"/>
</dbReference>
<comment type="subcellular location">
    <subcellularLocation>
        <location evidence="1">Cell membrane</location>
        <topology evidence="1">Multi-pass membrane protein</topology>
    </subcellularLocation>
</comment>
<protein>
    <submittedName>
        <fullName evidence="10">Putative multidrug resistance ABC transporter ATP-binding/permease protein YheI</fullName>
        <ecNumber evidence="10">3.6.3.-</ecNumber>
    </submittedName>
</protein>
<feature type="transmembrane region" description="Helical" evidence="7">
    <location>
        <begin position="45"/>
        <end position="65"/>
    </location>
</feature>
<reference evidence="10 11" key="1">
    <citation type="submission" date="2019-07" db="EMBL/GenBank/DDBJ databases">
        <authorList>
            <person name="Hibberd C M."/>
            <person name="Gehrig L. J."/>
            <person name="Chang H.-W."/>
            <person name="Venkatesh S."/>
        </authorList>
    </citation>
    <scope>NUCLEOTIDE SEQUENCE [LARGE SCALE GENOMIC DNA]</scope>
    <source>
        <strain evidence="10">Faecalibacterium_prausnitzii_JG_BgPS064</strain>
    </source>
</reference>
<dbReference type="GO" id="GO:0140359">
    <property type="term" value="F:ABC-type transporter activity"/>
    <property type="evidence" value="ECO:0007669"/>
    <property type="project" value="InterPro"/>
</dbReference>
<dbReference type="EC" id="3.6.3.-" evidence="10"/>
<dbReference type="GO" id="GO:0005886">
    <property type="term" value="C:plasma membrane"/>
    <property type="evidence" value="ECO:0007669"/>
    <property type="project" value="UniProtKB-SubCell"/>
</dbReference>
<feature type="transmembrane region" description="Helical" evidence="7">
    <location>
        <begin position="152"/>
        <end position="169"/>
    </location>
</feature>
<dbReference type="InterPro" id="IPR039421">
    <property type="entry name" value="Type_1_exporter"/>
</dbReference>
<keyword evidence="3" id="KW-0547">Nucleotide-binding</keyword>
<dbReference type="GO" id="GO:0005524">
    <property type="term" value="F:ATP binding"/>
    <property type="evidence" value="ECO:0007669"/>
    <property type="project" value="UniProtKB-KW"/>
</dbReference>
<dbReference type="InterPro" id="IPR027417">
    <property type="entry name" value="P-loop_NTPase"/>
</dbReference>
<dbReference type="PANTHER" id="PTHR24221:SF654">
    <property type="entry name" value="ATP-BINDING CASSETTE SUB-FAMILY B MEMBER 6"/>
    <property type="match status" value="1"/>
</dbReference>